<evidence type="ECO:0000256" key="4">
    <source>
        <dbReference type="ARBA" id="ARBA00022729"/>
    </source>
</evidence>
<keyword evidence="4 9" id="KW-0732">Signal</keyword>
<evidence type="ECO:0000256" key="1">
    <source>
        <dbReference type="ARBA" id="ARBA00008721"/>
    </source>
</evidence>
<keyword evidence="2" id="KW-0645">Protease</keyword>
<dbReference type="GO" id="GO:0046872">
    <property type="term" value="F:metal ion binding"/>
    <property type="evidence" value="ECO:0007669"/>
    <property type="project" value="UniProtKB-KW"/>
</dbReference>
<keyword evidence="7 11" id="KW-0482">Metalloprotease</keyword>
<sequence length="302" mass="33125">MIIKALVAIVCLTSLFRGSLGNNNIDIMECGTILSNDQITAAEKDFQTKLASRKGVNSFAAINKTINIYWNVISQGSSENDGNLPQAKVNGAIATLNDDFAGSGFTFVLANTTRTTNRDWFTNVGINQYDQPTQQEIDMKRALRRGGAADLNVYSTGFTGNNLQGLLGYAYFPESYSRYPTNDGVVFLFSTVPGGLLQGYNYGKTLTHEVGHWLGLYHTFQGGCSTPGDHVADTAQEASPARGCPVGRNSCAVQEADGIDHPDPIRNHMDYSAHDCRNQFTSGQFTRMAEQFNIYRDDDIQR</sequence>
<dbReference type="CDD" id="cd04275">
    <property type="entry name" value="ZnMc_pappalysin_like"/>
    <property type="match status" value="1"/>
</dbReference>
<keyword evidence="3" id="KW-0479">Metal-binding</keyword>
<evidence type="ECO:0000256" key="8">
    <source>
        <dbReference type="ARBA" id="ARBA00023157"/>
    </source>
</evidence>
<dbReference type="AlphaFoldDB" id="A0A9Q5I579"/>
<evidence type="ECO:0000259" key="10">
    <source>
        <dbReference type="Pfam" id="PF05572"/>
    </source>
</evidence>
<feature type="chain" id="PRO_5040375551" evidence="9">
    <location>
        <begin position="22"/>
        <end position="302"/>
    </location>
</feature>
<accession>A0A9Q5I579</accession>
<evidence type="ECO:0000313" key="11">
    <source>
        <dbReference type="EMBL" id="OCB92033.1"/>
    </source>
</evidence>
<dbReference type="GO" id="GO:0008237">
    <property type="term" value="F:metallopeptidase activity"/>
    <property type="evidence" value="ECO:0007669"/>
    <property type="project" value="UniProtKB-KW"/>
</dbReference>
<evidence type="ECO:0000313" key="12">
    <source>
        <dbReference type="Proteomes" id="UP000757232"/>
    </source>
</evidence>
<evidence type="ECO:0000256" key="6">
    <source>
        <dbReference type="ARBA" id="ARBA00022833"/>
    </source>
</evidence>
<dbReference type="GO" id="GO:0006508">
    <property type="term" value="P:proteolysis"/>
    <property type="evidence" value="ECO:0007669"/>
    <property type="project" value="UniProtKB-KW"/>
</dbReference>
<evidence type="ECO:0000256" key="3">
    <source>
        <dbReference type="ARBA" id="ARBA00022723"/>
    </source>
</evidence>
<keyword evidence="5" id="KW-0378">Hydrolase</keyword>
<protein>
    <submittedName>
        <fullName evidence="11">Metalloprotease</fullName>
    </submittedName>
</protein>
<dbReference type="EMBL" id="LNZH02000041">
    <property type="protein sequence ID" value="OCB92033.1"/>
    <property type="molecule type" value="Genomic_DNA"/>
</dbReference>
<dbReference type="Gene3D" id="3.40.390.10">
    <property type="entry name" value="Collagenase (Catalytic Domain)"/>
    <property type="match status" value="1"/>
</dbReference>
<dbReference type="InterPro" id="IPR008754">
    <property type="entry name" value="Peptidase_M43"/>
</dbReference>
<keyword evidence="8" id="KW-1015">Disulfide bond</keyword>
<proteinExistence type="inferred from homology"/>
<gene>
    <name evidence="11" type="ORF">A7U60_g649</name>
</gene>
<dbReference type="PANTHER" id="PTHR47466">
    <property type="match status" value="1"/>
</dbReference>
<dbReference type="OrthoDB" id="536211at2759"/>
<dbReference type="PANTHER" id="PTHR47466:SF1">
    <property type="entry name" value="METALLOPROTEASE MEP1 (AFU_ORTHOLOGUE AFUA_1G07730)-RELATED"/>
    <property type="match status" value="1"/>
</dbReference>
<organism evidence="11 12">
    <name type="scientific">Sanghuangporus baumii</name>
    <name type="common">Phellinus baumii</name>
    <dbReference type="NCBI Taxonomy" id="108892"/>
    <lineage>
        <taxon>Eukaryota</taxon>
        <taxon>Fungi</taxon>
        <taxon>Dikarya</taxon>
        <taxon>Basidiomycota</taxon>
        <taxon>Agaricomycotina</taxon>
        <taxon>Agaricomycetes</taxon>
        <taxon>Hymenochaetales</taxon>
        <taxon>Hymenochaetaceae</taxon>
        <taxon>Sanghuangporus</taxon>
    </lineage>
</organism>
<dbReference type="SUPFAM" id="SSF55486">
    <property type="entry name" value="Metalloproteases ('zincins'), catalytic domain"/>
    <property type="match status" value="1"/>
</dbReference>
<feature type="domain" description="Peptidase M43 pregnancy-associated plasma-A" evidence="10">
    <location>
        <begin position="199"/>
        <end position="291"/>
    </location>
</feature>
<name>A0A9Q5I579_SANBA</name>
<evidence type="ECO:0000256" key="5">
    <source>
        <dbReference type="ARBA" id="ARBA00022801"/>
    </source>
</evidence>
<evidence type="ECO:0000256" key="9">
    <source>
        <dbReference type="SAM" id="SignalP"/>
    </source>
</evidence>
<evidence type="ECO:0000256" key="2">
    <source>
        <dbReference type="ARBA" id="ARBA00022670"/>
    </source>
</evidence>
<dbReference type="InterPro" id="IPR024079">
    <property type="entry name" value="MetalloPept_cat_dom_sf"/>
</dbReference>
<feature type="signal peptide" evidence="9">
    <location>
        <begin position="1"/>
        <end position="21"/>
    </location>
</feature>
<reference evidence="11" key="1">
    <citation type="submission" date="2016-06" db="EMBL/GenBank/DDBJ databases">
        <title>Draft Genome sequence of the fungus Inonotus baumii.</title>
        <authorList>
            <person name="Zhu H."/>
            <person name="Lin W."/>
        </authorList>
    </citation>
    <scope>NUCLEOTIDE SEQUENCE</scope>
    <source>
        <strain evidence="11">821</strain>
    </source>
</reference>
<evidence type="ECO:0000256" key="7">
    <source>
        <dbReference type="ARBA" id="ARBA00023049"/>
    </source>
</evidence>
<keyword evidence="12" id="KW-1185">Reference proteome</keyword>
<dbReference type="Pfam" id="PF05572">
    <property type="entry name" value="Peptidase_M43"/>
    <property type="match status" value="1"/>
</dbReference>
<comment type="caution">
    <text evidence="11">The sequence shown here is derived from an EMBL/GenBank/DDBJ whole genome shotgun (WGS) entry which is preliminary data.</text>
</comment>
<keyword evidence="6" id="KW-0862">Zinc</keyword>
<comment type="similarity">
    <text evidence="1">Belongs to the peptidase M43B family.</text>
</comment>
<dbReference type="Proteomes" id="UP000757232">
    <property type="component" value="Unassembled WGS sequence"/>
</dbReference>